<comment type="caution">
    <text evidence="2">The sequence shown here is derived from an EMBL/GenBank/DDBJ whole genome shotgun (WGS) entry which is preliminary data.</text>
</comment>
<dbReference type="SUPFAM" id="SSF48452">
    <property type="entry name" value="TPR-like"/>
    <property type="match status" value="1"/>
</dbReference>
<gene>
    <name evidence="2" type="ORF">HW556_11745</name>
</gene>
<feature type="signal peptide" evidence="1">
    <location>
        <begin position="1"/>
        <end position="19"/>
    </location>
</feature>
<dbReference type="Proteomes" id="UP000626554">
    <property type="component" value="Unassembled WGS sequence"/>
</dbReference>
<accession>A0ABX2Q3K8</accession>
<name>A0ABX2Q3K8_9BACT</name>
<proteinExistence type="predicted"/>
<dbReference type="EMBL" id="JABKAV010000033">
    <property type="protein sequence ID" value="NVO85553.1"/>
    <property type="molecule type" value="Genomic_DNA"/>
</dbReference>
<dbReference type="Pfam" id="PF12771">
    <property type="entry name" value="SusD-like_2"/>
    <property type="match status" value="1"/>
</dbReference>
<evidence type="ECO:0000256" key="1">
    <source>
        <dbReference type="SAM" id="SignalP"/>
    </source>
</evidence>
<evidence type="ECO:0000313" key="2">
    <source>
        <dbReference type="EMBL" id="NVO85553.1"/>
    </source>
</evidence>
<evidence type="ECO:0000313" key="3">
    <source>
        <dbReference type="Proteomes" id="UP000626554"/>
    </source>
</evidence>
<dbReference type="Gene3D" id="1.25.40.390">
    <property type="match status" value="1"/>
</dbReference>
<keyword evidence="2" id="KW-0449">Lipoprotein</keyword>
<sequence>MKSFAKLLLAAVLTTGATGCESFLDINDNPNQAISVTPDAMLASALATTAANYHGGPTNYNTYSSFAVGHWTKSGTVSGFNEEQTYNYTNIYYQGLFSNTYDNLTDYNIIQENGTAQGFPNHAAIARIMKVYNFLLLVDQYGDIPYSQALQGAANTTPTYDKAADIYKDFVVQLKGALTDIDAATAGRKVGAEDIVFQGNMTKWKQFANSLRLRILLRESQTNDAALNTYVATEMATLQASAGTTGFITADVVAQPGYASNSGQQNPFYNRYGFAVGAINATNEYSFVIPTQYVIDQYESNKDPRITELYRVGKRENNPAYVGGILGQPSPPTFVSTNSTVGSRFLQGGTFLRGGNAPTVLMLLAEHHFSKAEAHSRGLFTGGATSAEADFNDGIKASFLFTYRAAGTAPTTLAAASAATPGISQYNTYISTNLTNPLVNYKLAPINGTLGRQQVIIYQKYLAENTVASTEAWDDYRRTGLPNIPLSLRVATKRAVRLIYPQSEISTNQANVPKDTDQFMKIFWDVVD</sequence>
<dbReference type="RefSeq" id="WP_176900236.1">
    <property type="nucleotide sequence ID" value="NZ_JABKAV010000033.1"/>
</dbReference>
<dbReference type="InterPro" id="IPR011990">
    <property type="entry name" value="TPR-like_helical_dom_sf"/>
</dbReference>
<dbReference type="InterPro" id="IPR041662">
    <property type="entry name" value="SusD-like_2"/>
</dbReference>
<feature type="chain" id="PRO_5045972063" evidence="1">
    <location>
        <begin position="20"/>
        <end position="528"/>
    </location>
</feature>
<reference evidence="2 3" key="1">
    <citation type="submission" date="2020-05" db="EMBL/GenBank/DDBJ databases">
        <title>Hymenobacter terrestris sp. nov. and Hymenobacter lapidiphilus sp. nov., isolated from regoliths in Antarctica.</title>
        <authorList>
            <person name="Sedlacek I."/>
            <person name="Pantucek R."/>
            <person name="Zeman M."/>
            <person name="Holochova P."/>
            <person name="Kralova S."/>
            <person name="Stankova E."/>
            <person name="Sedo O."/>
            <person name="Micenkova L."/>
            <person name="Svec P."/>
            <person name="Gupta V."/>
            <person name="Sood U."/>
            <person name="Korpole U.S."/>
            <person name="Lal R."/>
        </authorList>
    </citation>
    <scope>NUCLEOTIDE SEQUENCE [LARGE SCALE GENOMIC DNA]</scope>
    <source>
        <strain evidence="2 3">P5252</strain>
    </source>
</reference>
<protein>
    <submittedName>
        <fullName evidence="2">SusD/RagB family nutrient-binding outer membrane lipoprotein</fullName>
    </submittedName>
</protein>
<dbReference type="PROSITE" id="PS51257">
    <property type="entry name" value="PROKAR_LIPOPROTEIN"/>
    <property type="match status" value="1"/>
</dbReference>
<keyword evidence="1" id="KW-0732">Signal</keyword>
<organism evidence="2 3">
    <name type="scientific">Hymenobacter terrestris</name>
    <dbReference type="NCBI Taxonomy" id="2748310"/>
    <lineage>
        <taxon>Bacteria</taxon>
        <taxon>Pseudomonadati</taxon>
        <taxon>Bacteroidota</taxon>
        <taxon>Cytophagia</taxon>
        <taxon>Cytophagales</taxon>
        <taxon>Hymenobacteraceae</taxon>
        <taxon>Hymenobacter</taxon>
    </lineage>
</organism>
<keyword evidence="3" id="KW-1185">Reference proteome</keyword>